<evidence type="ECO:0000313" key="3">
    <source>
        <dbReference type="EMBL" id="MCA9382042.1"/>
    </source>
</evidence>
<dbReference type="PANTHER" id="PTHR33490">
    <property type="entry name" value="BLR5614 PROTEIN-RELATED"/>
    <property type="match status" value="1"/>
</dbReference>
<dbReference type="PANTHER" id="PTHR33490:SF6">
    <property type="entry name" value="SLL1049 PROTEIN"/>
    <property type="match status" value="1"/>
</dbReference>
<organism evidence="3 4">
    <name type="scientific">Candidatus Dojkabacteria bacterium</name>
    <dbReference type="NCBI Taxonomy" id="2099670"/>
    <lineage>
        <taxon>Bacteria</taxon>
        <taxon>Candidatus Dojkabacteria</taxon>
    </lineage>
</organism>
<reference evidence="3" key="1">
    <citation type="submission" date="2020-04" db="EMBL/GenBank/DDBJ databases">
        <authorList>
            <person name="Zhang T."/>
        </authorList>
    </citation>
    <scope>NUCLEOTIDE SEQUENCE</scope>
    <source>
        <strain evidence="3">HKST-UBA10</strain>
    </source>
</reference>
<keyword evidence="1" id="KW-1133">Transmembrane helix</keyword>
<comment type="caution">
    <text evidence="3">The sequence shown here is derived from an EMBL/GenBank/DDBJ whole genome shotgun (WGS) entry which is preliminary data.</text>
</comment>
<gene>
    <name evidence="3" type="ORF">KC660_01385</name>
</gene>
<protein>
    <submittedName>
        <fullName evidence="3">Transglutaminase domain-containing protein</fullName>
    </submittedName>
</protein>
<evidence type="ECO:0000259" key="2">
    <source>
        <dbReference type="SMART" id="SM00460"/>
    </source>
</evidence>
<accession>A0A955L335</accession>
<dbReference type="EMBL" id="JAGQLG010000049">
    <property type="protein sequence ID" value="MCA9382042.1"/>
    <property type="molecule type" value="Genomic_DNA"/>
</dbReference>
<dbReference type="AlphaFoldDB" id="A0A955L335"/>
<dbReference type="SMART" id="SM00460">
    <property type="entry name" value="TGc"/>
    <property type="match status" value="1"/>
</dbReference>
<dbReference type="SUPFAM" id="SSF54001">
    <property type="entry name" value="Cysteine proteinases"/>
    <property type="match status" value="1"/>
</dbReference>
<dbReference type="Pfam" id="PF01841">
    <property type="entry name" value="Transglut_core"/>
    <property type="match status" value="1"/>
</dbReference>
<dbReference type="InterPro" id="IPR002931">
    <property type="entry name" value="Transglutaminase-like"/>
</dbReference>
<dbReference type="InterPro" id="IPR038765">
    <property type="entry name" value="Papain-like_cys_pep_sf"/>
</dbReference>
<keyword evidence="1" id="KW-0472">Membrane</keyword>
<reference evidence="3" key="2">
    <citation type="journal article" date="2021" name="Microbiome">
        <title>Successional dynamics and alternative stable states in a saline activated sludge microbial community over 9 years.</title>
        <authorList>
            <person name="Wang Y."/>
            <person name="Ye J."/>
            <person name="Ju F."/>
            <person name="Liu L."/>
            <person name="Boyd J.A."/>
            <person name="Deng Y."/>
            <person name="Parks D.H."/>
            <person name="Jiang X."/>
            <person name="Yin X."/>
            <person name="Woodcroft B.J."/>
            <person name="Tyson G.W."/>
            <person name="Hugenholtz P."/>
            <person name="Polz M.F."/>
            <person name="Zhang T."/>
        </authorList>
    </citation>
    <scope>NUCLEOTIDE SEQUENCE</scope>
    <source>
        <strain evidence="3">HKST-UBA10</strain>
    </source>
</reference>
<feature type="transmembrane region" description="Helical" evidence="1">
    <location>
        <begin position="611"/>
        <end position="632"/>
    </location>
</feature>
<evidence type="ECO:0000313" key="4">
    <source>
        <dbReference type="Proteomes" id="UP000782843"/>
    </source>
</evidence>
<evidence type="ECO:0000256" key="1">
    <source>
        <dbReference type="SAM" id="Phobius"/>
    </source>
</evidence>
<sequence>MTIKSAHKILLSFVITLLFVFAFNLSSVKAADPKLDYELTYKALDQSSLELSYDINMSFNTKGSSVTAFILNVAETDVSNLKVNSDRGVTASAKKVNDYTEITLKFPESKRLLAGQKTKITVSYETKEAIKTRGEVTDIIVTGFQKDDSINSLKVNISIPNSLGKLDYSSDSNIKEAQSSGGNRIYKFDKVPESGVVLSFGEHQNYKFAFNYLIKNSSKIQNQIASITIPFENENQKLRFKNVQPSPYKSYEDSDGNYILQYLVKPEEDIDVKIEGFATLYAKDNSNTNQIELTEDEIAMFTKEQEYWVIDPATIDDEFENKVNNEPDTDKKAKLIYDYVLGKLTYSENQLSNKNRKRLGAEAVLKNPKIAICQEYSDLFVGLARYFKIPARSIAGYAYPTTGYELPPNTLHSWAEYYSEAKGWIDVDPTWEDTSNGLDYFGSIGLNHFPIAIYASNSVEPALVLSFVPEEDNSDNLQIEPVNDEELEKNLPASVPNKEQKLITLHTSDKLFSGIQSDSQLFINNQTNEILKDILITVDGNEIRLDTENKKVIVLPDSVYQIPITLSERNWLFSGEKEFKIRINATVLGKPYSDETTVKQKFISPFLSAPMFVFAIGIFTLAAITILFIPIAKKTKNRLSLRRNKEV</sequence>
<dbReference type="Proteomes" id="UP000782843">
    <property type="component" value="Unassembled WGS sequence"/>
</dbReference>
<keyword evidence="1" id="KW-0812">Transmembrane</keyword>
<proteinExistence type="predicted"/>
<name>A0A955L335_9BACT</name>
<feature type="domain" description="Transglutaminase-like" evidence="2">
    <location>
        <begin position="365"/>
        <end position="431"/>
    </location>
</feature>
<dbReference type="Gene3D" id="3.10.620.30">
    <property type="match status" value="1"/>
</dbReference>